<evidence type="ECO:0000313" key="6">
    <source>
        <dbReference type="EMBL" id="MDR6530248.1"/>
    </source>
</evidence>
<dbReference type="GO" id="GO:0003677">
    <property type="term" value="F:DNA binding"/>
    <property type="evidence" value="ECO:0007669"/>
    <property type="project" value="UniProtKB-KW"/>
</dbReference>
<dbReference type="InterPro" id="IPR005119">
    <property type="entry name" value="LysR_subst-bd"/>
</dbReference>
<evidence type="ECO:0000256" key="2">
    <source>
        <dbReference type="ARBA" id="ARBA00023015"/>
    </source>
</evidence>
<dbReference type="PRINTS" id="PR00039">
    <property type="entry name" value="HTHLYSR"/>
</dbReference>
<feature type="domain" description="HTH lysR-type" evidence="5">
    <location>
        <begin position="22"/>
        <end position="79"/>
    </location>
</feature>
<keyword evidence="3 6" id="KW-0238">DNA-binding</keyword>
<comment type="caution">
    <text evidence="6">The sequence shown here is derived from an EMBL/GenBank/DDBJ whole genome shotgun (WGS) entry which is preliminary data.</text>
</comment>
<accession>A0ABU1MVX8</accession>
<dbReference type="PANTHER" id="PTHR30346">
    <property type="entry name" value="TRANSCRIPTIONAL DUAL REGULATOR HCAR-RELATED"/>
    <property type="match status" value="1"/>
</dbReference>
<dbReference type="RefSeq" id="WP_310029681.1">
    <property type="nucleotide sequence ID" value="NZ_JAVDRL010000003.1"/>
</dbReference>
<evidence type="ECO:0000259" key="5">
    <source>
        <dbReference type="PROSITE" id="PS50931"/>
    </source>
</evidence>
<dbReference type="InterPro" id="IPR000847">
    <property type="entry name" value="LysR_HTH_N"/>
</dbReference>
<protein>
    <submittedName>
        <fullName evidence="6">DNA-binding transcriptional LysR family regulator</fullName>
    </submittedName>
</protein>
<sequence length="303" mass="31518">MSTPAPDLSVIDQGQASARAGLGLHHLRYVLAAAEHGGFRRAARRLGVQQSAVSRRIQELEGRLGAPIFERGPQGVRLTSAGEDFVRGAQGAVGELDLTVERATEAARADHAILRLGVLAGLGGGVLQDLLRKLVATEPRLALELVEGGAETLAAALGQGRLDLAFLLTRPAGLVSTPAWRERLVVAVPVADPLAEAASLCWTDLAGRRLLVVEPVAGLVGDLVLRRVGAMAVLGRSTAPASLARLVALGQGLGLVGEGDACRATGVVYRPLARSFLSFDAVLGRRPEKPVVRQLLALLPGAA</sequence>
<evidence type="ECO:0000256" key="1">
    <source>
        <dbReference type="ARBA" id="ARBA00009437"/>
    </source>
</evidence>
<dbReference type="EMBL" id="JAVDRL010000003">
    <property type="protein sequence ID" value="MDR6530248.1"/>
    <property type="molecule type" value="Genomic_DNA"/>
</dbReference>
<dbReference type="Pfam" id="PF03466">
    <property type="entry name" value="LysR_substrate"/>
    <property type="match status" value="1"/>
</dbReference>
<gene>
    <name evidence="6" type="ORF">J2800_000984</name>
</gene>
<evidence type="ECO:0000313" key="7">
    <source>
        <dbReference type="Proteomes" id="UP001262754"/>
    </source>
</evidence>
<dbReference type="Pfam" id="PF00126">
    <property type="entry name" value="HTH_1"/>
    <property type="match status" value="1"/>
</dbReference>
<dbReference type="Gene3D" id="3.40.190.10">
    <property type="entry name" value="Periplasmic binding protein-like II"/>
    <property type="match status" value="2"/>
</dbReference>
<dbReference type="InterPro" id="IPR036388">
    <property type="entry name" value="WH-like_DNA-bd_sf"/>
</dbReference>
<name>A0ABU1MVX8_9CAUL</name>
<evidence type="ECO:0000256" key="3">
    <source>
        <dbReference type="ARBA" id="ARBA00023125"/>
    </source>
</evidence>
<keyword evidence="4" id="KW-0804">Transcription</keyword>
<dbReference type="PROSITE" id="PS50931">
    <property type="entry name" value="HTH_LYSR"/>
    <property type="match status" value="1"/>
</dbReference>
<dbReference type="Gene3D" id="1.10.10.10">
    <property type="entry name" value="Winged helix-like DNA-binding domain superfamily/Winged helix DNA-binding domain"/>
    <property type="match status" value="1"/>
</dbReference>
<keyword evidence="7" id="KW-1185">Reference proteome</keyword>
<dbReference type="Proteomes" id="UP001262754">
    <property type="component" value="Unassembled WGS sequence"/>
</dbReference>
<dbReference type="InterPro" id="IPR036390">
    <property type="entry name" value="WH_DNA-bd_sf"/>
</dbReference>
<keyword evidence="2" id="KW-0805">Transcription regulation</keyword>
<organism evidence="6 7">
    <name type="scientific">Caulobacter rhizosphaerae</name>
    <dbReference type="NCBI Taxonomy" id="2010972"/>
    <lineage>
        <taxon>Bacteria</taxon>
        <taxon>Pseudomonadati</taxon>
        <taxon>Pseudomonadota</taxon>
        <taxon>Alphaproteobacteria</taxon>
        <taxon>Caulobacterales</taxon>
        <taxon>Caulobacteraceae</taxon>
        <taxon>Caulobacter</taxon>
    </lineage>
</organism>
<dbReference type="SUPFAM" id="SSF46785">
    <property type="entry name" value="Winged helix' DNA-binding domain"/>
    <property type="match status" value="1"/>
</dbReference>
<reference evidence="6 7" key="1">
    <citation type="submission" date="2023-07" db="EMBL/GenBank/DDBJ databases">
        <title>Sorghum-associated microbial communities from plants grown in Nebraska, USA.</title>
        <authorList>
            <person name="Schachtman D."/>
        </authorList>
    </citation>
    <scope>NUCLEOTIDE SEQUENCE [LARGE SCALE GENOMIC DNA]</scope>
    <source>
        <strain evidence="6 7">DS2154</strain>
    </source>
</reference>
<comment type="similarity">
    <text evidence="1">Belongs to the LysR transcriptional regulatory family.</text>
</comment>
<dbReference type="SUPFAM" id="SSF53850">
    <property type="entry name" value="Periplasmic binding protein-like II"/>
    <property type="match status" value="1"/>
</dbReference>
<proteinExistence type="inferred from homology"/>
<dbReference type="PANTHER" id="PTHR30346:SF0">
    <property type="entry name" value="HCA OPERON TRANSCRIPTIONAL ACTIVATOR HCAR"/>
    <property type="match status" value="1"/>
</dbReference>
<evidence type="ECO:0000256" key="4">
    <source>
        <dbReference type="ARBA" id="ARBA00023163"/>
    </source>
</evidence>